<comment type="catalytic activity">
    <reaction evidence="15">
        <text>L-leucine + 2-oxoglutarate = 4-methyl-2-oxopentanoate + L-glutamate</text>
        <dbReference type="Rhea" id="RHEA:18321"/>
        <dbReference type="ChEBI" id="CHEBI:16810"/>
        <dbReference type="ChEBI" id="CHEBI:17865"/>
        <dbReference type="ChEBI" id="CHEBI:29985"/>
        <dbReference type="ChEBI" id="CHEBI:57427"/>
        <dbReference type="EC" id="2.6.1.42"/>
    </reaction>
</comment>
<sequence length="355" mass="39616">MTETIDIKVTKVEQTRLTVTDFSELPFGKVFTDHMFLCDYEDGVWKNPRVVPYGPIPMSPAISALHYGQAIFEGIKAYRLPDGKISIFRADKNFLRFNKSASRMAMAEVPEEIFMQGMAALINVDEKWVPNQEDYALYIRPVMYATDPYLGVRPSDSYTFAILTTPTGKYYNKALRVKVETEFTRADDGGVGYAKTAGNYARSLYPFEVARKEGFDQLIWTDAQTHEFIEEAGTANLMFVIDGKLVTPAVRTTVLDGVTRDTIIQLAKADGVEVEERRLSVKEIIEGIENGKLTEAFAAGTAATVTHIGEIGYEGKTYTLTDVASRNISNGIAKKLNDIKYGLAPDTFGWNWVIS</sequence>
<evidence type="ECO:0000256" key="1">
    <source>
        <dbReference type="ARBA" id="ARBA00001933"/>
    </source>
</evidence>
<evidence type="ECO:0000256" key="10">
    <source>
        <dbReference type="ARBA" id="ARBA00022679"/>
    </source>
</evidence>
<dbReference type="Gene3D" id="3.20.10.10">
    <property type="entry name" value="D-amino Acid Aminotransferase, subunit A, domain 2"/>
    <property type="match status" value="1"/>
</dbReference>
<dbReference type="OrthoDB" id="9804984at2"/>
<dbReference type="GO" id="GO:0009098">
    <property type="term" value="P:L-leucine biosynthetic process"/>
    <property type="evidence" value="ECO:0007669"/>
    <property type="project" value="UniProtKB-UniPathway"/>
</dbReference>
<comment type="pathway">
    <text evidence="4">Amino-acid biosynthesis; L-valine biosynthesis; L-valine from pyruvate: step 4/4.</text>
</comment>
<evidence type="ECO:0000256" key="8">
    <source>
        <dbReference type="ARBA" id="ARBA00022576"/>
    </source>
</evidence>
<evidence type="ECO:0000256" key="5">
    <source>
        <dbReference type="ARBA" id="ARBA00005072"/>
    </source>
</evidence>
<protein>
    <recommendedName>
        <fullName evidence="7">branched-chain-amino-acid transaminase</fullName>
        <ecNumber evidence="7">2.6.1.42</ecNumber>
    </recommendedName>
</protein>
<accession>A0A286AE19</accession>
<dbReference type="InterPro" id="IPR036038">
    <property type="entry name" value="Aminotransferase-like"/>
</dbReference>
<evidence type="ECO:0000256" key="6">
    <source>
        <dbReference type="ARBA" id="ARBA00009320"/>
    </source>
</evidence>
<comment type="catalytic activity">
    <reaction evidence="14">
        <text>L-isoleucine + 2-oxoglutarate = (S)-3-methyl-2-oxopentanoate + L-glutamate</text>
        <dbReference type="Rhea" id="RHEA:24801"/>
        <dbReference type="ChEBI" id="CHEBI:16810"/>
        <dbReference type="ChEBI" id="CHEBI:29985"/>
        <dbReference type="ChEBI" id="CHEBI:35146"/>
        <dbReference type="ChEBI" id="CHEBI:58045"/>
        <dbReference type="EC" id="2.6.1.42"/>
    </reaction>
</comment>
<feature type="modified residue" description="N6-(pyridoxal phosphate)lysine" evidence="16">
    <location>
        <position position="195"/>
    </location>
</feature>
<comment type="catalytic activity">
    <reaction evidence="13">
        <text>L-valine + 2-oxoglutarate = 3-methyl-2-oxobutanoate + L-glutamate</text>
        <dbReference type="Rhea" id="RHEA:24813"/>
        <dbReference type="ChEBI" id="CHEBI:11851"/>
        <dbReference type="ChEBI" id="CHEBI:16810"/>
        <dbReference type="ChEBI" id="CHEBI:29985"/>
        <dbReference type="ChEBI" id="CHEBI:57762"/>
        <dbReference type="EC" id="2.6.1.42"/>
    </reaction>
</comment>
<dbReference type="PIRSF" id="PIRSF006468">
    <property type="entry name" value="BCAT1"/>
    <property type="match status" value="1"/>
</dbReference>
<keyword evidence="18" id="KW-1185">Reference proteome</keyword>
<evidence type="ECO:0000256" key="16">
    <source>
        <dbReference type="PIRSR" id="PIRSR006468-1"/>
    </source>
</evidence>
<dbReference type="SUPFAM" id="SSF56752">
    <property type="entry name" value="D-aminoacid aminotransferase-like PLP-dependent enzymes"/>
    <property type="match status" value="1"/>
</dbReference>
<keyword evidence="10 17" id="KW-0808">Transferase</keyword>
<comment type="function">
    <text evidence="2">Acts on leucine, isoleucine and valine.</text>
</comment>
<dbReference type="UniPathway" id="UPA00049">
    <property type="reaction ID" value="UER00062"/>
</dbReference>
<dbReference type="InterPro" id="IPR001544">
    <property type="entry name" value="Aminotrans_IV"/>
</dbReference>
<dbReference type="UniPathway" id="UPA00047">
    <property type="reaction ID" value="UER00058"/>
</dbReference>
<name>A0A286AE19_9SPHI</name>
<comment type="cofactor">
    <cofactor evidence="1">
        <name>pyridoxal 5'-phosphate</name>
        <dbReference type="ChEBI" id="CHEBI:597326"/>
    </cofactor>
</comment>
<dbReference type="RefSeq" id="WP_097133622.1">
    <property type="nucleotide sequence ID" value="NZ_OCMT01000004.1"/>
</dbReference>
<comment type="pathway">
    <text evidence="3">Amino-acid biosynthesis; L-isoleucine biosynthesis; L-isoleucine from 2-oxobutanoate: step 4/4.</text>
</comment>
<keyword evidence="12" id="KW-0100">Branched-chain amino acid biosynthesis</keyword>
<evidence type="ECO:0000256" key="9">
    <source>
        <dbReference type="ARBA" id="ARBA00022605"/>
    </source>
</evidence>
<dbReference type="EMBL" id="OCMT01000004">
    <property type="protein sequence ID" value="SOD20145.1"/>
    <property type="molecule type" value="Genomic_DNA"/>
</dbReference>
<dbReference type="NCBIfam" id="TIGR01123">
    <property type="entry name" value="ilvE_II"/>
    <property type="match status" value="1"/>
</dbReference>
<keyword evidence="9" id="KW-0028">Amino-acid biosynthesis</keyword>
<dbReference type="CDD" id="cd01557">
    <property type="entry name" value="BCAT_beta_family"/>
    <property type="match status" value="1"/>
</dbReference>
<dbReference type="NCBIfam" id="NF009897">
    <property type="entry name" value="PRK13357.1"/>
    <property type="match status" value="1"/>
</dbReference>
<dbReference type="GO" id="GO:0009097">
    <property type="term" value="P:isoleucine biosynthetic process"/>
    <property type="evidence" value="ECO:0007669"/>
    <property type="project" value="UniProtKB-UniPathway"/>
</dbReference>
<dbReference type="InterPro" id="IPR033939">
    <property type="entry name" value="BCAT_family"/>
</dbReference>
<dbReference type="Proteomes" id="UP000219281">
    <property type="component" value="Unassembled WGS sequence"/>
</dbReference>
<keyword evidence="11" id="KW-0663">Pyridoxal phosphate</keyword>
<organism evidence="17 18">
    <name type="scientific">Pedobacter xixiisoli</name>
    <dbReference type="NCBI Taxonomy" id="1476464"/>
    <lineage>
        <taxon>Bacteria</taxon>
        <taxon>Pseudomonadati</taxon>
        <taxon>Bacteroidota</taxon>
        <taxon>Sphingobacteriia</taxon>
        <taxon>Sphingobacteriales</taxon>
        <taxon>Sphingobacteriaceae</taxon>
        <taxon>Pedobacter</taxon>
    </lineage>
</organism>
<proteinExistence type="inferred from homology"/>
<dbReference type="PANTHER" id="PTHR11825:SF44">
    <property type="entry name" value="BRANCHED-CHAIN-AMINO-ACID AMINOTRANSFERASE"/>
    <property type="match status" value="1"/>
</dbReference>
<dbReference type="InterPro" id="IPR043131">
    <property type="entry name" value="BCAT-like_N"/>
</dbReference>
<dbReference type="Pfam" id="PF01063">
    <property type="entry name" value="Aminotran_4"/>
    <property type="match status" value="1"/>
</dbReference>
<evidence type="ECO:0000256" key="3">
    <source>
        <dbReference type="ARBA" id="ARBA00004824"/>
    </source>
</evidence>
<comment type="pathway">
    <text evidence="5">Amino-acid biosynthesis; L-leucine biosynthesis; L-leucine from 3-methyl-2-oxobutanoate: step 4/4.</text>
</comment>
<evidence type="ECO:0000256" key="4">
    <source>
        <dbReference type="ARBA" id="ARBA00004931"/>
    </source>
</evidence>
<dbReference type="AlphaFoldDB" id="A0A286AE19"/>
<evidence type="ECO:0000256" key="7">
    <source>
        <dbReference type="ARBA" id="ARBA00013053"/>
    </source>
</evidence>
<dbReference type="GO" id="GO:0004084">
    <property type="term" value="F:branched-chain-amino-acid transaminase activity"/>
    <property type="evidence" value="ECO:0007669"/>
    <property type="project" value="UniProtKB-EC"/>
</dbReference>
<dbReference type="PANTHER" id="PTHR11825">
    <property type="entry name" value="SUBGROUP IIII AMINOTRANSFERASE"/>
    <property type="match status" value="1"/>
</dbReference>
<dbReference type="EC" id="2.6.1.42" evidence="7"/>
<comment type="similarity">
    <text evidence="6">Belongs to the class-IV pyridoxal-phosphate-dependent aminotransferase family.</text>
</comment>
<dbReference type="UniPathway" id="UPA00048">
    <property type="reaction ID" value="UER00073"/>
</dbReference>
<evidence type="ECO:0000313" key="17">
    <source>
        <dbReference type="EMBL" id="SOD20145.1"/>
    </source>
</evidence>
<dbReference type="GO" id="GO:0009099">
    <property type="term" value="P:L-valine biosynthetic process"/>
    <property type="evidence" value="ECO:0007669"/>
    <property type="project" value="UniProtKB-UniPathway"/>
</dbReference>
<evidence type="ECO:0000256" key="13">
    <source>
        <dbReference type="ARBA" id="ARBA00048212"/>
    </source>
</evidence>
<gene>
    <name evidence="17" type="ORF">SAMN06297358_3857</name>
</gene>
<keyword evidence="8 17" id="KW-0032">Aminotransferase</keyword>
<evidence type="ECO:0000313" key="18">
    <source>
        <dbReference type="Proteomes" id="UP000219281"/>
    </source>
</evidence>
<reference evidence="18" key="1">
    <citation type="submission" date="2017-09" db="EMBL/GenBank/DDBJ databases">
        <authorList>
            <person name="Varghese N."/>
            <person name="Submissions S."/>
        </authorList>
    </citation>
    <scope>NUCLEOTIDE SEQUENCE [LARGE SCALE GENOMIC DNA]</scope>
    <source>
        <strain evidence="18">CGMCC 1.12803</strain>
    </source>
</reference>
<evidence type="ECO:0000256" key="14">
    <source>
        <dbReference type="ARBA" id="ARBA00048798"/>
    </source>
</evidence>
<dbReference type="InterPro" id="IPR005786">
    <property type="entry name" value="B_amino_transII"/>
</dbReference>
<evidence type="ECO:0000256" key="12">
    <source>
        <dbReference type="ARBA" id="ARBA00023304"/>
    </source>
</evidence>
<evidence type="ECO:0000256" key="11">
    <source>
        <dbReference type="ARBA" id="ARBA00022898"/>
    </source>
</evidence>
<evidence type="ECO:0000256" key="2">
    <source>
        <dbReference type="ARBA" id="ARBA00003109"/>
    </source>
</evidence>
<evidence type="ECO:0000256" key="15">
    <source>
        <dbReference type="ARBA" id="ARBA00049229"/>
    </source>
</evidence>
<dbReference type="InterPro" id="IPR043132">
    <property type="entry name" value="BCAT-like_C"/>
</dbReference>
<dbReference type="Gene3D" id="3.30.470.10">
    <property type="match status" value="1"/>
</dbReference>